<dbReference type="AlphaFoldDB" id="A0A6G0YSG4"/>
<evidence type="ECO:0000313" key="1">
    <source>
        <dbReference type="EMBL" id="KAF0760638.1"/>
    </source>
</evidence>
<organism evidence="1 2">
    <name type="scientific">Aphis craccivora</name>
    <name type="common">Cowpea aphid</name>
    <dbReference type="NCBI Taxonomy" id="307492"/>
    <lineage>
        <taxon>Eukaryota</taxon>
        <taxon>Metazoa</taxon>
        <taxon>Ecdysozoa</taxon>
        <taxon>Arthropoda</taxon>
        <taxon>Hexapoda</taxon>
        <taxon>Insecta</taxon>
        <taxon>Pterygota</taxon>
        <taxon>Neoptera</taxon>
        <taxon>Paraneoptera</taxon>
        <taxon>Hemiptera</taxon>
        <taxon>Sternorrhyncha</taxon>
        <taxon>Aphidomorpha</taxon>
        <taxon>Aphidoidea</taxon>
        <taxon>Aphididae</taxon>
        <taxon>Aphidini</taxon>
        <taxon>Aphis</taxon>
        <taxon>Aphis</taxon>
    </lineage>
</organism>
<accession>A0A6G0YSG4</accession>
<evidence type="ECO:0000313" key="2">
    <source>
        <dbReference type="Proteomes" id="UP000478052"/>
    </source>
</evidence>
<keyword evidence="2" id="KW-1185">Reference proteome</keyword>
<gene>
    <name evidence="1" type="ORF">FWK35_00009544</name>
</gene>
<dbReference type="EMBL" id="VUJU01002618">
    <property type="protein sequence ID" value="KAF0760638.1"/>
    <property type="molecule type" value="Genomic_DNA"/>
</dbReference>
<sequence>MCNVDSLISEMEKLLVSGREDCNIQDIIGDSAGKNIDDLLIEADKIIGETLPFFQTYSNTNKVKSSKECKSIPNDAKIILTQPQFKRNDTKKVIFNLKNNSPSISIPEKHSKTSETYGLC</sequence>
<protein>
    <submittedName>
        <fullName evidence="1">Interaptin-like</fullName>
    </submittedName>
</protein>
<proteinExistence type="predicted"/>
<reference evidence="1 2" key="1">
    <citation type="submission" date="2019-08" db="EMBL/GenBank/DDBJ databases">
        <title>Whole genome of Aphis craccivora.</title>
        <authorList>
            <person name="Voronova N.V."/>
            <person name="Shulinski R.S."/>
            <person name="Bandarenka Y.V."/>
            <person name="Zhorov D.G."/>
            <person name="Warner D."/>
        </authorList>
    </citation>
    <scope>NUCLEOTIDE SEQUENCE [LARGE SCALE GENOMIC DNA]</scope>
    <source>
        <strain evidence="1">180601</strain>
        <tissue evidence="1">Whole Body</tissue>
    </source>
</reference>
<comment type="caution">
    <text evidence="1">The sequence shown here is derived from an EMBL/GenBank/DDBJ whole genome shotgun (WGS) entry which is preliminary data.</text>
</comment>
<dbReference type="Proteomes" id="UP000478052">
    <property type="component" value="Unassembled WGS sequence"/>
</dbReference>
<dbReference type="OrthoDB" id="6627199at2759"/>
<name>A0A6G0YSG4_APHCR</name>